<proteinExistence type="predicted"/>
<dbReference type="Proteomes" id="UP000887576">
    <property type="component" value="Unplaced"/>
</dbReference>
<evidence type="ECO:0000313" key="1">
    <source>
        <dbReference type="Proteomes" id="UP000887576"/>
    </source>
</evidence>
<sequence length="106" mass="11900">MMEMALYTQEGDVEQAALRIAELPSVGIFKQDSNELVAFEYNDGLGLIAHQFVYPEYRNQGFGKIVEIIVSQKNLTELGIRPAKTVAVSRSKAQTMTRKSGFWTQV</sequence>
<name>A0AC34RSJ4_9BILA</name>
<accession>A0AC34RSJ4</accession>
<protein>
    <submittedName>
        <fullName evidence="2">N-acetyltransferase domain-containing protein</fullName>
    </submittedName>
</protein>
<reference evidence="2" key="1">
    <citation type="submission" date="2022-11" db="UniProtKB">
        <authorList>
            <consortium name="WormBaseParasite"/>
        </authorList>
    </citation>
    <scope>IDENTIFICATION</scope>
</reference>
<organism evidence="1 2">
    <name type="scientific">Panagrolaimus sp. JU765</name>
    <dbReference type="NCBI Taxonomy" id="591449"/>
    <lineage>
        <taxon>Eukaryota</taxon>
        <taxon>Metazoa</taxon>
        <taxon>Ecdysozoa</taxon>
        <taxon>Nematoda</taxon>
        <taxon>Chromadorea</taxon>
        <taxon>Rhabditida</taxon>
        <taxon>Tylenchina</taxon>
        <taxon>Panagrolaimomorpha</taxon>
        <taxon>Panagrolaimoidea</taxon>
        <taxon>Panagrolaimidae</taxon>
        <taxon>Panagrolaimus</taxon>
    </lineage>
</organism>
<dbReference type="WBParaSite" id="JU765_v2.g9749.t1">
    <property type="protein sequence ID" value="JU765_v2.g9749.t1"/>
    <property type="gene ID" value="JU765_v2.g9749"/>
</dbReference>
<evidence type="ECO:0000313" key="2">
    <source>
        <dbReference type="WBParaSite" id="JU765_v2.g9749.t1"/>
    </source>
</evidence>